<evidence type="ECO:0000256" key="1">
    <source>
        <dbReference type="SAM" id="MobiDB-lite"/>
    </source>
</evidence>
<feature type="non-terminal residue" evidence="2">
    <location>
        <position position="261"/>
    </location>
</feature>
<protein>
    <submittedName>
        <fullName evidence="2">Uncharacterized protein</fullName>
    </submittedName>
</protein>
<comment type="caution">
    <text evidence="2">The sequence shown here is derived from an EMBL/GenBank/DDBJ whole genome shotgun (WGS) entry which is preliminary data.</text>
</comment>
<name>X0UCF8_9ZZZZ</name>
<sequence>MLISMAPLRQKVVDEKIQHLINIHVNFPQVCVDRKQALYVYQLALSTMKREWKLSSSDLVNPWEDRLDEGVYREKCGGLRVIGNCKAKDCKCKGAQHCQAQHIGNSKKINVGRPYSFYMVFNEDGSPNHELKKHILESKYLQVALTRIRQFGPSRPDFKIPENCPHPSSEQDLQAKRRRRARKGISRLAAASELESNRFLDNIESMRQFHGSKVFLTPEDGIYQDLEKYLHEGSFHSNYNRVNITSIFTNPKKTYFVVNVD</sequence>
<reference evidence="2" key="1">
    <citation type="journal article" date="2014" name="Front. Microbiol.">
        <title>High frequency of phylogenetically diverse reductive dehalogenase-homologous genes in deep subseafloor sedimentary metagenomes.</title>
        <authorList>
            <person name="Kawai M."/>
            <person name="Futagami T."/>
            <person name="Toyoda A."/>
            <person name="Takaki Y."/>
            <person name="Nishi S."/>
            <person name="Hori S."/>
            <person name="Arai W."/>
            <person name="Tsubouchi T."/>
            <person name="Morono Y."/>
            <person name="Uchiyama I."/>
            <person name="Ito T."/>
            <person name="Fujiyama A."/>
            <person name="Inagaki F."/>
            <person name="Takami H."/>
        </authorList>
    </citation>
    <scope>NUCLEOTIDE SEQUENCE</scope>
    <source>
        <strain evidence="2">Expedition CK06-06</strain>
    </source>
</reference>
<dbReference type="AlphaFoldDB" id="X0UCF8"/>
<proteinExistence type="predicted"/>
<dbReference type="EMBL" id="BARS01018894">
    <property type="protein sequence ID" value="GAF86170.1"/>
    <property type="molecule type" value="Genomic_DNA"/>
</dbReference>
<gene>
    <name evidence="2" type="ORF">S01H1_30678</name>
</gene>
<feature type="region of interest" description="Disordered" evidence="1">
    <location>
        <begin position="154"/>
        <end position="174"/>
    </location>
</feature>
<organism evidence="2">
    <name type="scientific">marine sediment metagenome</name>
    <dbReference type="NCBI Taxonomy" id="412755"/>
    <lineage>
        <taxon>unclassified sequences</taxon>
        <taxon>metagenomes</taxon>
        <taxon>ecological metagenomes</taxon>
    </lineage>
</organism>
<accession>X0UCF8</accession>
<evidence type="ECO:0000313" key="2">
    <source>
        <dbReference type="EMBL" id="GAF86170.1"/>
    </source>
</evidence>